<gene>
    <name evidence="1" type="ORF">H8R23_02425</name>
</gene>
<dbReference type="PROSITE" id="PS51257">
    <property type="entry name" value="PROKAR_LIPOPROTEIN"/>
    <property type="match status" value="1"/>
</dbReference>
<keyword evidence="2" id="KW-1185">Reference proteome</keyword>
<accession>A0ABR7J4I6</accession>
<evidence type="ECO:0000313" key="1">
    <source>
        <dbReference type="EMBL" id="MBC5840249.1"/>
    </source>
</evidence>
<dbReference type="Proteomes" id="UP000629963">
    <property type="component" value="Unassembled WGS sequence"/>
</dbReference>
<evidence type="ECO:0000313" key="2">
    <source>
        <dbReference type="Proteomes" id="UP000629963"/>
    </source>
</evidence>
<evidence type="ECO:0008006" key="3">
    <source>
        <dbReference type="Google" id="ProtNLM"/>
    </source>
</evidence>
<name>A0ABR7J4I6_9FLAO</name>
<dbReference type="RefSeq" id="WP_187008833.1">
    <property type="nucleotide sequence ID" value="NZ_JACRUI010000001.1"/>
</dbReference>
<reference evidence="1 2" key="1">
    <citation type="submission" date="2020-08" db="EMBL/GenBank/DDBJ databases">
        <title>Description of novel Flavobacterium F-380 isolate.</title>
        <authorList>
            <person name="Saticioglu I.B."/>
            <person name="Duman M."/>
            <person name="Altun S."/>
        </authorList>
    </citation>
    <scope>NUCLEOTIDE SEQUENCE [LARGE SCALE GENOMIC DNA]</scope>
    <source>
        <strain evidence="1 2">F-380</strain>
    </source>
</reference>
<proteinExistence type="predicted"/>
<dbReference type="EMBL" id="JACRUJ010000001">
    <property type="protein sequence ID" value="MBC5840249.1"/>
    <property type="molecule type" value="Genomic_DNA"/>
</dbReference>
<sequence length="101" mass="11462">MRLILSLLFVAVLSGCTSKKNTIDTKSWETINLDAYSAGANEKSLIQSILNSNASKQTMIELDQVKYKITQFNSITDTIKGKYDLKIEKKENYQTIKIVRL</sequence>
<organism evidence="1 2">
    <name type="scientific">Flavobacterium kayseriense</name>
    <dbReference type="NCBI Taxonomy" id="2764714"/>
    <lineage>
        <taxon>Bacteria</taxon>
        <taxon>Pseudomonadati</taxon>
        <taxon>Bacteroidota</taxon>
        <taxon>Flavobacteriia</taxon>
        <taxon>Flavobacteriales</taxon>
        <taxon>Flavobacteriaceae</taxon>
        <taxon>Flavobacterium</taxon>
    </lineage>
</organism>
<protein>
    <recommendedName>
        <fullName evidence="3">Lipoprotein</fullName>
    </recommendedName>
</protein>
<comment type="caution">
    <text evidence="1">The sequence shown here is derived from an EMBL/GenBank/DDBJ whole genome shotgun (WGS) entry which is preliminary data.</text>
</comment>